<evidence type="ECO:0000313" key="3">
    <source>
        <dbReference type="Proteomes" id="UP001178508"/>
    </source>
</evidence>
<dbReference type="Proteomes" id="UP001178508">
    <property type="component" value="Chromosome 7"/>
</dbReference>
<feature type="region of interest" description="Disordered" evidence="1">
    <location>
        <begin position="129"/>
        <end position="166"/>
    </location>
</feature>
<sequence>MSVRKFCCTSPVTEVQKLGVTVVCKSNKIIRCCGRMADTAPIEDGMSEEEREFQRVVALIGGKERIYLVGDACDSKEVDGDDRGILQEFIRDMFPGSLANSNGHPASSVSKIHVGGAGEICSDAQTVKNNDIPLSTRPKDVSVTASPVEEGKEKKQPTRNDSAQKTARRLNIYSKKRTIDSPVIVFIFRETFLSKSSNQQCLKEILKDVKARTKRARNARPALLGLIRTRKESAETLQCAEILERLIRSVFSKHSPETLWVGCFIPETDASLNTIKRNVCKVLHSSQTADNTRDRGKPIFWPFQCLPWSQRGGARGHFNSSSSSRRRGETGSMEECIPLKTVPSPAGVPESSGKGS</sequence>
<dbReference type="AlphaFoldDB" id="A0AAV1FI27"/>
<keyword evidence="3" id="KW-1185">Reference proteome</keyword>
<evidence type="ECO:0000313" key="2">
    <source>
        <dbReference type="EMBL" id="CAJ1060738.1"/>
    </source>
</evidence>
<gene>
    <name evidence="2" type="ORF">XNOV1_A031789</name>
</gene>
<organism evidence="2 3">
    <name type="scientific">Xyrichtys novacula</name>
    <name type="common">Pearly razorfish</name>
    <name type="synonym">Hemipteronotus novacula</name>
    <dbReference type="NCBI Taxonomy" id="13765"/>
    <lineage>
        <taxon>Eukaryota</taxon>
        <taxon>Metazoa</taxon>
        <taxon>Chordata</taxon>
        <taxon>Craniata</taxon>
        <taxon>Vertebrata</taxon>
        <taxon>Euteleostomi</taxon>
        <taxon>Actinopterygii</taxon>
        <taxon>Neopterygii</taxon>
        <taxon>Teleostei</taxon>
        <taxon>Neoteleostei</taxon>
        <taxon>Acanthomorphata</taxon>
        <taxon>Eupercaria</taxon>
        <taxon>Labriformes</taxon>
        <taxon>Labridae</taxon>
        <taxon>Xyrichtys</taxon>
    </lineage>
</organism>
<feature type="region of interest" description="Disordered" evidence="1">
    <location>
        <begin position="312"/>
        <end position="356"/>
    </location>
</feature>
<name>A0AAV1FI27_XYRNO</name>
<protein>
    <submittedName>
        <fullName evidence="2">Uncharacterized protein C2orf72 isoform X1</fullName>
    </submittedName>
</protein>
<accession>A0AAV1FI27</accession>
<proteinExistence type="predicted"/>
<evidence type="ECO:0000256" key="1">
    <source>
        <dbReference type="SAM" id="MobiDB-lite"/>
    </source>
</evidence>
<dbReference type="PANTHER" id="PTHR35675">
    <property type="entry name" value="HYPOTHETICAL PROTEIN LOC100362216"/>
    <property type="match status" value="1"/>
</dbReference>
<dbReference type="PANTHER" id="PTHR35675:SF1">
    <property type="entry name" value="RIKEN CDNA 2810459M11 GENE"/>
    <property type="match status" value="1"/>
</dbReference>
<feature type="compositionally biased region" description="Basic and acidic residues" evidence="1">
    <location>
        <begin position="149"/>
        <end position="158"/>
    </location>
</feature>
<dbReference type="EMBL" id="OY660870">
    <property type="protein sequence ID" value="CAJ1060738.1"/>
    <property type="molecule type" value="Genomic_DNA"/>
</dbReference>
<reference evidence="2" key="1">
    <citation type="submission" date="2023-08" db="EMBL/GenBank/DDBJ databases">
        <authorList>
            <person name="Alioto T."/>
            <person name="Alioto T."/>
            <person name="Gomez Garrido J."/>
        </authorList>
    </citation>
    <scope>NUCLEOTIDE SEQUENCE</scope>
</reference>